<protein>
    <submittedName>
        <fullName evidence="1">Uncharacterized protein</fullName>
    </submittedName>
</protein>
<organism evidence="1 2">
    <name type="scientific">Nitrospina watsonii</name>
    <dbReference type="NCBI Taxonomy" id="1323948"/>
    <lineage>
        <taxon>Bacteria</taxon>
        <taxon>Pseudomonadati</taxon>
        <taxon>Nitrospinota/Tectimicrobiota group</taxon>
        <taxon>Nitrospinota</taxon>
        <taxon>Nitrospinia</taxon>
        <taxon>Nitrospinales</taxon>
        <taxon>Nitrospinaceae</taxon>
        <taxon>Nitrospina</taxon>
    </lineage>
</organism>
<evidence type="ECO:0000313" key="2">
    <source>
        <dbReference type="Proteomes" id="UP001157733"/>
    </source>
</evidence>
<dbReference type="EMBL" id="OX336137">
    <property type="protein sequence ID" value="CAI2719381.1"/>
    <property type="molecule type" value="Genomic_DNA"/>
</dbReference>
<dbReference type="Proteomes" id="UP001157733">
    <property type="component" value="Chromosome"/>
</dbReference>
<sequence length="73" mass="8730">MRMDRFHIKMEDISPYPLERSADCQEWEDISYQELEEVLNTVSEEKAKVFLGVVRNGSFASLDGYFYRIRPRH</sequence>
<name>A0ABN8W6V9_9BACT</name>
<proteinExistence type="predicted"/>
<gene>
    <name evidence="1" type="ORF">NSPWAT_2525</name>
</gene>
<evidence type="ECO:0000313" key="1">
    <source>
        <dbReference type="EMBL" id="CAI2719381.1"/>
    </source>
</evidence>
<accession>A0ABN8W6V9</accession>
<reference evidence="1 2" key="1">
    <citation type="submission" date="2022-09" db="EMBL/GenBank/DDBJ databases">
        <authorList>
            <person name="Kop L."/>
        </authorList>
    </citation>
    <scope>NUCLEOTIDE SEQUENCE [LARGE SCALE GENOMIC DNA]</scope>
    <source>
        <strain evidence="1 2">347</strain>
    </source>
</reference>
<keyword evidence="2" id="KW-1185">Reference proteome</keyword>